<dbReference type="SMART" id="SM00256">
    <property type="entry name" value="FBOX"/>
    <property type="match status" value="1"/>
</dbReference>
<keyword evidence="4" id="KW-1185">Reference proteome</keyword>
<evidence type="ECO:0000256" key="1">
    <source>
        <dbReference type="SAM" id="MobiDB-lite"/>
    </source>
</evidence>
<accession>A0A834LGT4</accession>
<reference evidence="3" key="1">
    <citation type="submission" date="2019-11" db="EMBL/GenBank/DDBJ databases">
        <authorList>
            <person name="Liu Y."/>
            <person name="Hou J."/>
            <person name="Li T.-Q."/>
            <person name="Guan C.-H."/>
            <person name="Wu X."/>
            <person name="Wu H.-Z."/>
            <person name="Ling F."/>
            <person name="Zhang R."/>
            <person name="Shi X.-G."/>
            <person name="Ren J.-P."/>
            <person name="Chen E.-F."/>
            <person name="Sun J.-M."/>
        </authorList>
    </citation>
    <scope>NUCLEOTIDE SEQUENCE</scope>
    <source>
        <strain evidence="3">Adult_tree_wgs_1</strain>
        <tissue evidence="3">Leaves</tissue>
    </source>
</reference>
<dbReference type="SUPFAM" id="SSF81383">
    <property type="entry name" value="F-box domain"/>
    <property type="match status" value="1"/>
</dbReference>
<feature type="domain" description="F-box" evidence="2">
    <location>
        <begin position="28"/>
        <end position="68"/>
    </location>
</feature>
<protein>
    <recommendedName>
        <fullName evidence="2">F-box domain-containing protein</fullName>
    </recommendedName>
</protein>
<evidence type="ECO:0000313" key="4">
    <source>
        <dbReference type="Proteomes" id="UP000626092"/>
    </source>
</evidence>
<sequence>MAVDGSSPIHPPPLKSPSSSSSSVFDLLCEELFVEIMLKLSPKEVHRCMCVSKGWLDLISENHRILGSLLYRLWKRQLFLCPPFCGPAQEMETYNGAHSRYLGA</sequence>
<dbReference type="EMBL" id="WJXA01000008">
    <property type="protein sequence ID" value="KAF7136073.1"/>
    <property type="molecule type" value="Genomic_DNA"/>
</dbReference>
<dbReference type="CDD" id="cd09917">
    <property type="entry name" value="F-box_SF"/>
    <property type="match status" value="1"/>
</dbReference>
<dbReference type="InterPro" id="IPR001810">
    <property type="entry name" value="F-box_dom"/>
</dbReference>
<dbReference type="Proteomes" id="UP000626092">
    <property type="component" value="Unassembled WGS sequence"/>
</dbReference>
<evidence type="ECO:0000313" key="3">
    <source>
        <dbReference type="EMBL" id="KAF7136073.1"/>
    </source>
</evidence>
<name>A0A834LGT4_RHOSS</name>
<dbReference type="Pfam" id="PF00646">
    <property type="entry name" value="F-box"/>
    <property type="match status" value="1"/>
</dbReference>
<proteinExistence type="predicted"/>
<feature type="region of interest" description="Disordered" evidence="1">
    <location>
        <begin position="1"/>
        <end position="22"/>
    </location>
</feature>
<dbReference type="OrthoDB" id="1102159at2759"/>
<dbReference type="Gene3D" id="1.20.1280.50">
    <property type="match status" value="1"/>
</dbReference>
<dbReference type="AlphaFoldDB" id="A0A834LGT4"/>
<evidence type="ECO:0000259" key="2">
    <source>
        <dbReference type="SMART" id="SM00256"/>
    </source>
</evidence>
<organism evidence="3 4">
    <name type="scientific">Rhododendron simsii</name>
    <name type="common">Sims's rhododendron</name>
    <dbReference type="NCBI Taxonomy" id="118357"/>
    <lineage>
        <taxon>Eukaryota</taxon>
        <taxon>Viridiplantae</taxon>
        <taxon>Streptophyta</taxon>
        <taxon>Embryophyta</taxon>
        <taxon>Tracheophyta</taxon>
        <taxon>Spermatophyta</taxon>
        <taxon>Magnoliopsida</taxon>
        <taxon>eudicotyledons</taxon>
        <taxon>Gunneridae</taxon>
        <taxon>Pentapetalae</taxon>
        <taxon>asterids</taxon>
        <taxon>Ericales</taxon>
        <taxon>Ericaceae</taxon>
        <taxon>Ericoideae</taxon>
        <taxon>Rhodoreae</taxon>
        <taxon>Rhododendron</taxon>
    </lineage>
</organism>
<gene>
    <name evidence="3" type="ORF">RHSIM_Rhsim08G0236300</name>
</gene>
<dbReference type="InterPro" id="IPR036047">
    <property type="entry name" value="F-box-like_dom_sf"/>
</dbReference>
<comment type="caution">
    <text evidence="3">The sequence shown here is derived from an EMBL/GenBank/DDBJ whole genome shotgun (WGS) entry which is preliminary data.</text>
</comment>